<accession>A0ABD0R280</accession>
<evidence type="ECO:0000313" key="4">
    <source>
        <dbReference type="Proteomes" id="UP001529510"/>
    </source>
</evidence>
<keyword evidence="4" id="KW-1185">Reference proteome</keyword>
<feature type="coiled-coil region" evidence="1">
    <location>
        <begin position="45"/>
        <end position="79"/>
    </location>
</feature>
<evidence type="ECO:0000256" key="2">
    <source>
        <dbReference type="SAM" id="MobiDB-lite"/>
    </source>
</evidence>
<feature type="compositionally biased region" description="Low complexity" evidence="2">
    <location>
        <begin position="1"/>
        <end position="31"/>
    </location>
</feature>
<dbReference type="AlphaFoldDB" id="A0ABD0R280"/>
<sequence length="111" mass="12159">KGEASRAAAAEGSEAKAALPPFEPFSPTEFESGGDARLKTGLARIQREERERRAESRAERELRLEIRRLEIEADKEVRLRELELTARDTPVPPVHNAAVSTASGSSGTTFD</sequence>
<name>A0ABD0R280_CIRMR</name>
<feature type="region of interest" description="Disordered" evidence="2">
    <location>
        <begin position="1"/>
        <end position="37"/>
    </location>
</feature>
<feature type="region of interest" description="Disordered" evidence="2">
    <location>
        <begin position="86"/>
        <end position="111"/>
    </location>
</feature>
<evidence type="ECO:0000256" key="1">
    <source>
        <dbReference type="SAM" id="Coils"/>
    </source>
</evidence>
<reference evidence="3 4" key="1">
    <citation type="submission" date="2024-05" db="EMBL/GenBank/DDBJ databases">
        <title>Genome sequencing and assembly of Indian major carp, Cirrhinus mrigala (Hamilton, 1822).</title>
        <authorList>
            <person name="Mohindra V."/>
            <person name="Chowdhury L.M."/>
            <person name="Lal K."/>
            <person name="Jena J.K."/>
        </authorList>
    </citation>
    <scope>NUCLEOTIDE SEQUENCE [LARGE SCALE GENOMIC DNA]</scope>
    <source>
        <strain evidence="3">CM1030</strain>
        <tissue evidence="3">Blood</tissue>
    </source>
</reference>
<protein>
    <submittedName>
        <fullName evidence="3">Uncharacterized protein</fullName>
    </submittedName>
</protein>
<comment type="caution">
    <text evidence="3">The sequence shown here is derived from an EMBL/GenBank/DDBJ whole genome shotgun (WGS) entry which is preliminary data.</text>
</comment>
<feature type="non-terminal residue" evidence="3">
    <location>
        <position position="111"/>
    </location>
</feature>
<feature type="compositionally biased region" description="Low complexity" evidence="2">
    <location>
        <begin position="97"/>
        <end position="111"/>
    </location>
</feature>
<feature type="non-terminal residue" evidence="3">
    <location>
        <position position="1"/>
    </location>
</feature>
<organism evidence="3 4">
    <name type="scientific">Cirrhinus mrigala</name>
    <name type="common">Mrigala</name>
    <dbReference type="NCBI Taxonomy" id="683832"/>
    <lineage>
        <taxon>Eukaryota</taxon>
        <taxon>Metazoa</taxon>
        <taxon>Chordata</taxon>
        <taxon>Craniata</taxon>
        <taxon>Vertebrata</taxon>
        <taxon>Euteleostomi</taxon>
        <taxon>Actinopterygii</taxon>
        <taxon>Neopterygii</taxon>
        <taxon>Teleostei</taxon>
        <taxon>Ostariophysi</taxon>
        <taxon>Cypriniformes</taxon>
        <taxon>Cyprinidae</taxon>
        <taxon>Labeoninae</taxon>
        <taxon>Labeonini</taxon>
        <taxon>Cirrhinus</taxon>
    </lineage>
</organism>
<dbReference type="Proteomes" id="UP001529510">
    <property type="component" value="Unassembled WGS sequence"/>
</dbReference>
<proteinExistence type="predicted"/>
<keyword evidence="1" id="KW-0175">Coiled coil</keyword>
<dbReference type="EMBL" id="JAMKFB020000005">
    <property type="protein sequence ID" value="KAL0192622.1"/>
    <property type="molecule type" value="Genomic_DNA"/>
</dbReference>
<evidence type="ECO:0000313" key="3">
    <source>
        <dbReference type="EMBL" id="KAL0192622.1"/>
    </source>
</evidence>
<gene>
    <name evidence="3" type="ORF">M9458_010918</name>
</gene>